<dbReference type="InterPro" id="IPR011049">
    <property type="entry name" value="Serralysin-like_metalloprot_C"/>
</dbReference>
<evidence type="ECO:0000259" key="6">
    <source>
        <dbReference type="Pfam" id="PF17803"/>
    </source>
</evidence>
<dbReference type="KEGG" id="alv:Alvin_0233"/>
<dbReference type="Pfam" id="PF00353">
    <property type="entry name" value="HemolysinCabind"/>
    <property type="match status" value="5"/>
</dbReference>
<dbReference type="PROSITE" id="PS00330">
    <property type="entry name" value="HEMOLYSIN_CALCIUM"/>
    <property type="match status" value="7"/>
</dbReference>
<keyword evidence="3" id="KW-0106">Calcium</keyword>
<sequence length="2291" mass="233440">MTTNVAALSSALYFIASDLSDLDTLLTSLPPEADVHLLDPEVDGLAQILATLEGRAGLSAIHVVTHGASGRVDLGSLNLDGAMLETRAEDLAVLGQHLGEDGDILLYGCNVAEGETGAAFVARLAELTGADVAASVDVTGAAALGGDWELETTVGVVNTTPLTSPNYDALMAAITISNLDDYSNYTEGDGIVALDNGDIAFAGGTDYSGGYLQFEITSAASGERLALQTDATPSDVDGEISIVGTTVYRGTGSGHEIIGSVDATLNGQNGQPLRINFSNVFENGDFQDDALNSTAITGWTTQLNEGRSGERVRLDGVYQIAGQSTPIDTTYPTNNGSIGDNTTGGTFNQSAYVADHDSNSNYEVRLNTGSSSINQSYGVIRGPYVYSNGTVSLQQGDSVSFWWKALAGGDAYDAYGYLIDVNTGNTITILDETGNSETGGTSGATETIVISAGQEGVYRFVFVAGSYDFTGGKALGGELLIDAVTVTQANPPGSIDDFDISAIAQKITYENTADDFVSLPLTRTLTISVEDGSANVGTATSTITVTGQINDAPSFTSPATLSTIAEDTGNPTGSTVSDLFDALYSDPDEDYVPADTLGGIVVVGDASAPSEGTWEYSTDGGSGWQAVGSVSASNGLLLSAASLLRFVPAPDYSGTPGALSVHAVDSTFGGSYTNGASRATFDVTSDDSAAETSAVSASAVTLGTSITASNDAPVLTPGTGQDLTSITEDDTGNTGQTIASLLATITDPDPANAGTASIEQGVAIYATAITGTGSGVWQYQVDSGSWTPFGTVSETSALLLKDTDKVRFVPDTLNGTTASFSYYAWDQASGSAGSTADVTSRGGDTPFSLNGDSTSIMVTDVVDPPTLDLDADDSSSATGNDYQTTFKARGTEVAVVDSDITITDPDGSMMTEARVAITGGAFDNLFGTDYETLSARAAGAGSATITSFSAPSGATLTITGNGTPEVIISGAGTLADYQSALQTIFYNNANTSPFNGDRTLTVTLTDDSGEVATADTTVKVQWVPVVDLNGSSDDSTNRDYTVAYTEDDPGLVIANPTATITDQDGNIVSLTLTLTNPLNGAEEYLYLDPTQEANLAGDGITLTGNGTHELTFTGSGDATIFQYYLRGVKYLNTAEDTDTSAHRIVVVNATDNDGNDSLAATATITMAPINDAPAGADKTLTINEDSAHTFSQADFGFTDSNDLPPNSLLAVKITSLPALGSLTLAGNAVSAGQFVSAADIAAGELVYTPVSEGSGNDYASFTFQVQDNGGTANGGVDLDASANTITIDVDPVNDAPVLSGSGSNLTTIDEDATSNTGHLVSSLIPGISDVDPVNLQGIAIHATSNAGPGVGTWQYQLAGSSTWIAFGAVSESGALLLKDTDSVRFVPDAQNGTTASFDYYAWDQSAGSAGTTADVSTTRGGTSAFSLDGARASIEVTDVNDAPTLDLDDDGSGTGFTAIFRPRGDAVAVVDDDLVIADVDTGDTLSGATVTITAGDRDNDFILQETLSSSLGESYAGSLGTLTISGNGTETLTISGAGTHAEYATLLQSVRYLNSNPSATAGDRQVTISVTDSAVTEPGQARSASAVTTIQTPWTPVIDLNGPGGAGRHHSVSYTEGQGALAIATADSTITDQDGNIAHLTVTLRDGAPTGGTTESLGIAASLISTLAGLGITTTQTNAWTLEFDGPKDVSYYQLALRGVRYTNTSEAPAGTATVTVTPTDAGTGALVGVGATTTINFIGVNDAPTGSVTLDGTPAELQTLTANTSALGDLDGLTGASYAYQWQVSANGGTSWSDLSGATGASHALDDTLGGRQVRVQVSYTDDAGFTNTVASAGQAITNVRDSFRLTEGPDTYDGRANPIAQVIEALGGNDTVQGGAGDDRLYGQDGDDSLNGQYGDDVLDGGAGNDRLTGGPGTDTVLGGDGDDWLGGGFGNDRQEGGDGNDVFAGNPSGDDVLDGGAGEDRADYSESSDAVRVDLRQSGPQWISTASGTDTLISIEQLTGSAYADTLTGNTAANRLAGGEGDDTLSGQEGDDWLDGGAGNDRLTGGPGTDTVLGGDGDDWLGGGFGNDRQEGGAGNDVFAGNPSGDDVLDGGAGEDRADYSESSDAVRVDLRQSGPQWISTYSGTDTLISIEQLTGSAYADTLTGNTAANRLAGGEGDDILSGQEGDDWLDGGAGNDWLGGGSGTDILTGGTGVDTFVFDTVPTISNIDVITDFNHAEDVIALSSAVFTAFTGHEGERVGQNANLFYNNFSGTLYYDADGSQPGSAVAFAILGQDTHPVTFDTVLIIA</sequence>
<evidence type="ECO:0000256" key="4">
    <source>
        <dbReference type="SAM" id="MobiDB-lite"/>
    </source>
</evidence>
<comment type="subcellular location">
    <subcellularLocation>
        <location evidence="1">Secreted</location>
    </subcellularLocation>
</comment>
<feature type="region of interest" description="Disordered" evidence="4">
    <location>
        <begin position="1929"/>
        <end position="1973"/>
    </location>
</feature>
<reference evidence="7 8" key="1">
    <citation type="journal article" date="2011" name="Stand. Genomic Sci.">
        <title>Complete genome sequence of Allochromatium vinosum DSM 180(T).</title>
        <authorList>
            <person name="Weissgerber T."/>
            <person name="Zigann R."/>
            <person name="Bruce D."/>
            <person name="Chang Y.J."/>
            <person name="Detter J.C."/>
            <person name="Han C."/>
            <person name="Hauser L."/>
            <person name="Jeffries C.D."/>
            <person name="Land M."/>
            <person name="Munk A.C."/>
            <person name="Tapia R."/>
            <person name="Dahl C."/>
        </authorList>
    </citation>
    <scope>NUCLEOTIDE SEQUENCE [LARGE SCALE GENOMIC DNA]</scope>
    <source>
        <strain evidence="8">ATCC 17899 / DSM 180 / NBRC 103801 / NCIMB 10441 / D</strain>
    </source>
</reference>
<dbReference type="InterPro" id="IPR050557">
    <property type="entry name" value="RTX_toxin/Mannuronan_C5-epim"/>
</dbReference>
<evidence type="ECO:0000256" key="2">
    <source>
        <dbReference type="ARBA" id="ARBA00022525"/>
    </source>
</evidence>
<dbReference type="OrthoDB" id="5772876at2"/>
<dbReference type="GO" id="GO:0005509">
    <property type="term" value="F:calcium ion binding"/>
    <property type="evidence" value="ECO:0007669"/>
    <property type="project" value="InterPro"/>
</dbReference>
<dbReference type="Proteomes" id="UP000001441">
    <property type="component" value="Chromosome"/>
</dbReference>
<dbReference type="Pfam" id="PF17803">
    <property type="entry name" value="Cadherin_4"/>
    <property type="match status" value="1"/>
</dbReference>
<dbReference type="InterPro" id="IPR018511">
    <property type="entry name" value="Hemolysin-typ_Ca-bd_CS"/>
</dbReference>
<evidence type="ECO:0000259" key="5">
    <source>
        <dbReference type="Pfam" id="PF14252"/>
    </source>
</evidence>
<dbReference type="GO" id="GO:0005576">
    <property type="term" value="C:extracellular region"/>
    <property type="evidence" value="ECO:0007669"/>
    <property type="project" value="UniProtKB-SubCell"/>
</dbReference>
<feature type="domain" description="DUF4347" evidence="5">
    <location>
        <begin position="13"/>
        <end position="161"/>
    </location>
</feature>
<dbReference type="PANTHER" id="PTHR38340">
    <property type="entry name" value="S-LAYER PROTEIN"/>
    <property type="match status" value="1"/>
</dbReference>
<dbReference type="EMBL" id="CP001896">
    <property type="protein sequence ID" value="ADC61198.1"/>
    <property type="molecule type" value="Genomic_DNA"/>
</dbReference>
<gene>
    <name evidence="7" type="ordered locus">Alvin_0233</name>
</gene>
<feature type="compositionally biased region" description="Basic and acidic residues" evidence="4">
    <location>
        <begin position="2097"/>
        <end position="2109"/>
    </location>
</feature>
<feature type="compositionally biased region" description="Basic and acidic residues" evidence="4">
    <location>
        <begin position="1961"/>
        <end position="1973"/>
    </location>
</feature>
<name>D3RME0_ALLVD</name>
<proteinExistence type="predicted"/>
<dbReference type="HOGENOM" id="CLU_230236_0_0_6"/>
<feature type="region of interest" description="Disordered" evidence="4">
    <location>
        <begin position="2067"/>
        <end position="2109"/>
    </location>
</feature>
<dbReference type="PANTHER" id="PTHR38340:SF1">
    <property type="entry name" value="S-LAYER PROTEIN"/>
    <property type="match status" value="1"/>
</dbReference>
<dbReference type="PRINTS" id="PR00313">
    <property type="entry name" value="CABNDNGRPT"/>
</dbReference>
<protein>
    <submittedName>
        <fullName evidence="7">Hemolysin-type calcium-binding region</fullName>
    </submittedName>
</protein>
<dbReference type="InterPro" id="IPR040853">
    <property type="entry name" value="RapA2_cadherin-like"/>
</dbReference>
<dbReference type="RefSeq" id="WP_012969474.1">
    <property type="nucleotide sequence ID" value="NC_013851.1"/>
</dbReference>
<organism evidence="7 8">
    <name type="scientific">Allochromatium vinosum (strain ATCC 17899 / DSM 180 / NBRC 103801 / NCIMB 10441 / D)</name>
    <name type="common">Chromatium vinosum</name>
    <dbReference type="NCBI Taxonomy" id="572477"/>
    <lineage>
        <taxon>Bacteria</taxon>
        <taxon>Pseudomonadati</taxon>
        <taxon>Pseudomonadota</taxon>
        <taxon>Gammaproteobacteria</taxon>
        <taxon>Chromatiales</taxon>
        <taxon>Chromatiaceae</taxon>
        <taxon>Allochromatium</taxon>
    </lineage>
</organism>
<evidence type="ECO:0000256" key="1">
    <source>
        <dbReference type="ARBA" id="ARBA00004613"/>
    </source>
</evidence>
<keyword evidence="2" id="KW-0964">Secreted</keyword>
<dbReference type="InterPro" id="IPR001343">
    <property type="entry name" value="Hemolysn_Ca-bd"/>
</dbReference>
<feature type="region of interest" description="Disordered" evidence="4">
    <location>
        <begin position="2017"/>
        <end position="2048"/>
    </location>
</feature>
<evidence type="ECO:0000313" key="8">
    <source>
        <dbReference type="Proteomes" id="UP000001441"/>
    </source>
</evidence>
<evidence type="ECO:0000313" key="7">
    <source>
        <dbReference type="EMBL" id="ADC61198.1"/>
    </source>
</evidence>
<dbReference type="SUPFAM" id="SSF51120">
    <property type="entry name" value="beta-Roll"/>
    <property type="match status" value="2"/>
</dbReference>
<dbReference type="eggNOG" id="COG2931">
    <property type="taxonomic scope" value="Bacteria"/>
</dbReference>
<keyword evidence="8" id="KW-1185">Reference proteome</keyword>
<evidence type="ECO:0000256" key="3">
    <source>
        <dbReference type="ARBA" id="ARBA00022837"/>
    </source>
</evidence>
<dbReference type="Gene3D" id="2.60.40.2700">
    <property type="match status" value="1"/>
</dbReference>
<feature type="domain" description="RapA2 cadherin-like" evidence="6">
    <location>
        <begin position="1160"/>
        <end position="1227"/>
    </location>
</feature>
<dbReference type="Gene3D" id="2.150.10.10">
    <property type="entry name" value="Serralysin-like metalloprotease, C-terminal"/>
    <property type="match status" value="4"/>
</dbReference>
<dbReference type="Pfam" id="PF14252">
    <property type="entry name" value="DUF4347"/>
    <property type="match status" value="1"/>
</dbReference>
<dbReference type="STRING" id="572477.Alvin_0233"/>
<accession>D3RME0</accession>
<dbReference type="InterPro" id="IPR025592">
    <property type="entry name" value="DUF4347"/>
</dbReference>